<reference evidence="1 2" key="1">
    <citation type="journal article" date="2008" name="Environ. Microbiol.">
        <title>The genome of Erwinia tasmaniensis strain Et1/99, a non-pathogenic bacterium in the genus Erwinia.</title>
        <authorList>
            <person name="Kube M."/>
            <person name="Migdoll A.M."/>
            <person name="Mueller I."/>
            <person name="Kuhl H."/>
            <person name="Beck A."/>
            <person name="Reinhardt R."/>
            <person name="Geider K."/>
        </authorList>
    </citation>
    <scope>NUCLEOTIDE SEQUENCE [LARGE SCALE GENOMIC DNA]</scope>
    <source>
        <strain evidence="2">DSM 17950 / CFBP 7177 / CIP 109463 / NCPPB 4357 / Et1/99</strain>
    </source>
</reference>
<accession>B2VD07</accession>
<dbReference type="AlphaFoldDB" id="B2VD07"/>
<evidence type="ECO:0000313" key="1">
    <source>
        <dbReference type="EMBL" id="CAO95894.1"/>
    </source>
</evidence>
<dbReference type="Proteomes" id="UP000001726">
    <property type="component" value="Chromosome"/>
</dbReference>
<name>B2VD07_ERWT9</name>
<organism evidence="1 2">
    <name type="scientific">Erwinia tasmaniensis (strain DSM 17950 / CFBP 7177 / CIP 109463 / NCPPB 4357 / Et1/99)</name>
    <dbReference type="NCBI Taxonomy" id="465817"/>
    <lineage>
        <taxon>Bacteria</taxon>
        <taxon>Pseudomonadati</taxon>
        <taxon>Pseudomonadota</taxon>
        <taxon>Gammaproteobacteria</taxon>
        <taxon>Enterobacterales</taxon>
        <taxon>Erwiniaceae</taxon>
        <taxon>Erwinia</taxon>
    </lineage>
</organism>
<sequence>MDDATMNVASEDLTETGRGENLTFYERNTDKQNHYHPCCYFRISRWPGSCEHNTIQCGYYIADCCITIK</sequence>
<dbReference type="KEGG" id="eta:ETA_08480"/>
<gene>
    <name evidence="1" type="ordered locus">ETA_08480</name>
</gene>
<dbReference type="HOGENOM" id="CLU_2769515_0_0_6"/>
<evidence type="ECO:0000313" key="2">
    <source>
        <dbReference type="Proteomes" id="UP000001726"/>
    </source>
</evidence>
<keyword evidence="2" id="KW-1185">Reference proteome</keyword>
<dbReference type="EMBL" id="CU468135">
    <property type="protein sequence ID" value="CAO95894.1"/>
    <property type="molecule type" value="Genomic_DNA"/>
</dbReference>
<protein>
    <submittedName>
        <fullName evidence="1">Uncharacterized protein</fullName>
    </submittedName>
</protein>
<proteinExistence type="predicted"/>